<dbReference type="RefSeq" id="WP_221297560.1">
    <property type="nucleotide sequence ID" value="NZ_JACIFZ010000003.1"/>
</dbReference>
<dbReference type="EMBL" id="JACIFZ010000003">
    <property type="protein sequence ID" value="MBB4222811.1"/>
    <property type="molecule type" value="Genomic_DNA"/>
</dbReference>
<proteinExistence type="predicted"/>
<dbReference type="AlphaFoldDB" id="A0A840G0C3"/>
<evidence type="ECO:0000256" key="1">
    <source>
        <dbReference type="SAM" id="MobiDB-lite"/>
    </source>
</evidence>
<evidence type="ECO:0000313" key="3">
    <source>
        <dbReference type="Proteomes" id="UP000524450"/>
    </source>
</evidence>
<feature type="region of interest" description="Disordered" evidence="1">
    <location>
        <begin position="1"/>
        <end position="32"/>
    </location>
</feature>
<sequence>MSVLSRESVEKAASGMLQNPGGDADGMRPGGSPTTITFRIIAMNLQVEDIDL</sequence>
<reference evidence="2 3" key="1">
    <citation type="submission" date="2020-08" db="EMBL/GenBank/DDBJ databases">
        <title>Genomic Encyclopedia of Type Strains, Phase IV (KMG-V): Genome sequencing to study the core and pangenomes of soil and plant-associated prokaryotes.</title>
        <authorList>
            <person name="Whitman W."/>
        </authorList>
    </citation>
    <scope>NUCLEOTIDE SEQUENCE [LARGE SCALE GENOMIC DNA]</scope>
    <source>
        <strain evidence="2 3">34/80</strain>
    </source>
</reference>
<gene>
    <name evidence="2" type="ORF">GGD71_003591</name>
</gene>
<evidence type="ECO:0000313" key="2">
    <source>
        <dbReference type="EMBL" id="MBB4222811.1"/>
    </source>
</evidence>
<name>A0A840G0C3_9BURK</name>
<dbReference type="Proteomes" id="UP000524450">
    <property type="component" value="Unassembled WGS sequence"/>
</dbReference>
<accession>A0A840G0C3</accession>
<protein>
    <submittedName>
        <fullName evidence="2">Uncharacterized protein</fullName>
    </submittedName>
</protein>
<organism evidence="2 3">
    <name type="scientific">Variovorax guangxiensis</name>
    <dbReference type="NCBI Taxonomy" id="1775474"/>
    <lineage>
        <taxon>Bacteria</taxon>
        <taxon>Pseudomonadati</taxon>
        <taxon>Pseudomonadota</taxon>
        <taxon>Betaproteobacteria</taxon>
        <taxon>Burkholderiales</taxon>
        <taxon>Comamonadaceae</taxon>
        <taxon>Variovorax</taxon>
    </lineage>
</organism>
<comment type="caution">
    <text evidence="2">The sequence shown here is derived from an EMBL/GenBank/DDBJ whole genome shotgun (WGS) entry which is preliminary data.</text>
</comment>